<dbReference type="SUPFAM" id="SSF51679">
    <property type="entry name" value="Bacterial luciferase-like"/>
    <property type="match status" value="1"/>
</dbReference>
<organism evidence="3">
    <name type="scientific">freshwater metagenome</name>
    <dbReference type="NCBI Taxonomy" id="449393"/>
    <lineage>
        <taxon>unclassified sequences</taxon>
        <taxon>metagenomes</taxon>
        <taxon>ecological metagenomes</taxon>
    </lineage>
</organism>
<protein>
    <submittedName>
        <fullName evidence="3">Unannotated protein</fullName>
    </submittedName>
</protein>
<dbReference type="PANTHER" id="PTHR43244:SF1">
    <property type="entry name" value="5,10-METHYLENETETRAHYDROMETHANOPTERIN REDUCTASE"/>
    <property type="match status" value="1"/>
</dbReference>
<dbReference type="CDD" id="cd01097">
    <property type="entry name" value="Tetrahydromethanopterin_reductase"/>
    <property type="match status" value="1"/>
</dbReference>
<accession>A0A6J6HJD2</accession>
<dbReference type="EMBL" id="CAEZUN010000152">
    <property type="protein sequence ID" value="CAB4608778.1"/>
    <property type="molecule type" value="Genomic_DNA"/>
</dbReference>
<feature type="domain" description="Luciferase-like" evidence="2">
    <location>
        <begin position="18"/>
        <end position="318"/>
    </location>
</feature>
<evidence type="ECO:0000313" key="3">
    <source>
        <dbReference type="EMBL" id="CAB4608778.1"/>
    </source>
</evidence>
<evidence type="ECO:0000259" key="2">
    <source>
        <dbReference type="Pfam" id="PF00296"/>
    </source>
</evidence>
<evidence type="ECO:0000256" key="1">
    <source>
        <dbReference type="ARBA" id="ARBA00023002"/>
    </source>
</evidence>
<proteinExistence type="predicted"/>
<dbReference type="AlphaFoldDB" id="A0A6J6HJD2"/>
<gene>
    <name evidence="3" type="ORF">UFOPK1826_01132</name>
</gene>
<dbReference type="PANTHER" id="PTHR43244">
    <property type="match status" value="1"/>
</dbReference>
<dbReference type="GO" id="GO:0016705">
    <property type="term" value="F:oxidoreductase activity, acting on paired donors, with incorporation or reduction of molecular oxygen"/>
    <property type="evidence" value="ECO:0007669"/>
    <property type="project" value="InterPro"/>
</dbReference>
<keyword evidence="1" id="KW-0560">Oxidoreductase</keyword>
<dbReference type="InterPro" id="IPR011251">
    <property type="entry name" value="Luciferase-like_dom"/>
</dbReference>
<dbReference type="InterPro" id="IPR036661">
    <property type="entry name" value="Luciferase-like_sf"/>
</dbReference>
<sequence length="342" mass="37409">MSQDTSKKSARVALYLQDAHKISEGMEFSKYAEAKGFEAVWQAESRLVREATVPMAAFASVTTTLKVGSGVVDCWSRNPARLAATFSTLDDLAPGRVILGIGAWWDPLAQKVGISRAKPLRAMREIVTAVRALLNNETVTFNGEFVHLDGVQLDYVYQERRAKDVPIYIGATGMQMMELTGEIADGVVLNYLVSPEYNQKAMEALTIGADRVGRSVDSIDRPQLVVCSVHEDRKTALDMARQMVTQYLGQQPHIMKASGVPQSILDKVGSVLTWPATHEQVVAASKHVPDEIVQMLTASGTPAEARQRVTHYLKNGATCPILYPLGDVKAMIDAFSNWDGVS</sequence>
<name>A0A6J6HJD2_9ZZZZ</name>
<dbReference type="Pfam" id="PF00296">
    <property type="entry name" value="Bac_luciferase"/>
    <property type="match status" value="1"/>
</dbReference>
<reference evidence="3" key="1">
    <citation type="submission" date="2020-05" db="EMBL/GenBank/DDBJ databases">
        <authorList>
            <person name="Chiriac C."/>
            <person name="Salcher M."/>
            <person name="Ghai R."/>
            <person name="Kavagutti S V."/>
        </authorList>
    </citation>
    <scope>NUCLEOTIDE SEQUENCE</scope>
</reference>
<dbReference type="InterPro" id="IPR050564">
    <property type="entry name" value="F420-G6PD/mer"/>
</dbReference>
<dbReference type="Gene3D" id="3.20.20.30">
    <property type="entry name" value="Luciferase-like domain"/>
    <property type="match status" value="1"/>
</dbReference>